<evidence type="ECO:0000256" key="1">
    <source>
        <dbReference type="ARBA" id="ARBA00004123"/>
    </source>
</evidence>
<feature type="region of interest" description="Disordered" evidence="9">
    <location>
        <begin position="34"/>
        <end position="55"/>
    </location>
</feature>
<evidence type="ECO:0000256" key="5">
    <source>
        <dbReference type="ARBA" id="ARBA00023125"/>
    </source>
</evidence>
<keyword evidence="7" id="KW-0804">Transcription</keyword>
<evidence type="ECO:0000256" key="3">
    <source>
        <dbReference type="ARBA" id="ARBA00022843"/>
    </source>
</evidence>
<dbReference type="GO" id="GO:0000981">
    <property type="term" value="F:DNA-binding transcription factor activity, RNA polymerase II-specific"/>
    <property type="evidence" value="ECO:0007669"/>
    <property type="project" value="TreeGrafter"/>
</dbReference>
<dbReference type="PANTHER" id="PTHR15116">
    <property type="entry name" value="DNA-BINDING PROTEIN SATB FAMILY MEMBER"/>
    <property type="match status" value="1"/>
</dbReference>
<keyword evidence="5 13" id="KW-0238">DNA-binding</keyword>
<dbReference type="SMART" id="SM01109">
    <property type="entry name" value="CUT"/>
    <property type="match status" value="2"/>
</dbReference>
<dbReference type="FunFam" id="1.10.260.40:FF:000003">
    <property type="entry name" value="DNA-binding protein SATB"/>
    <property type="match status" value="1"/>
</dbReference>
<dbReference type="GO" id="GO:0006338">
    <property type="term" value="P:chromatin remodeling"/>
    <property type="evidence" value="ECO:0007669"/>
    <property type="project" value="InterPro"/>
</dbReference>
<dbReference type="PROSITE" id="PS51983">
    <property type="entry name" value="CUTL"/>
    <property type="match status" value="1"/>
</dbReference>
<feature type="region of interest" description="Disordered" evidence="9">
    <location>
        <begin position="287"/>
        <end position="307"/>
    </location>
</feature>
<dbReference type="PROSITE" id="PS51042">
    <property type="entry name" value="CUT"/>
    <property type="match status" value="1"/>
</dbReference>
<dbReference type="Pfam" id="PF16557">
    <property type="entry name" value="CUTL"/>
    <property type="match status" value="1"/>
</dbReference>
<name>A0A1A8VHL6_NOTFU</name>
<keyword evidence="8" id="KW-0539">Nucleus</keyword>
<dbReference type="FunFam" id="1.10.260.70:FF:000001">
    <property type="entry name" value="DNA-binding protein SATB"/>
    <property type="match status" value="1"/>
</dbReference>
<dbReference type="AlphaFoldDB" id="A0A1A8VHL6"/>
<accession>A0A1A8VHL6</accession>
<evidence type="ECO:0000259" key="10">
    <source>
        <dbReference type="PROSITE" id="PS51042"/>
    </source>
</evidence>
<dbReference type="EMBL" id="HAEJ01018625">
    <property type="protein sequence ID" value="SBS59082.1"/>
    <property type="molecule type" value="Transcribed_RNA"/>
</dbReference>
<sequence>MDYVTTITPLLCRCKDDLFTRAFIFNSVKPQMDPTCDGVTDTESRDLAINPRPPPAKVARLEQHMMGSSTPERRRQGSPAVNTSCQVQKPTTSVQHTKATLLPVFCVVEHKEYFLEVERKEEHAEFVLVKRDLLFNQLIEMALLTLGYSHSSAAQAKGLIQVGRWNPVPLSCVTDAPDATVADMLQDVHHVITLKIQLHSCPKLEDLPAEQWSHSKVRNALKELLKDMNQSSLAKECPLSQSMISSIVNSTYYANVSAAKCHEFGRWYKHFKRSKCIKEADSFPELSADLPVPQQPPASGPADQNSNLLFPQGGIGSHFLSIWYDLTVHLNPRSPSPMQGRHSTTRPLSWCLLKLILNQTSLGLLSEILRKEEDPKHASQSLLVNLRAMNSFLQLPEAERERIYQEEKERSLTGFTPGCNNTPPRSTQARLSPVAADRGLRTEACVLNTSIYEEIQHEMKRAKVSQALFAKVAVSKSQGWLCELLRWKEDPCPENRTLWENLSTIRRFLSLSQMERDAVYEQESSNMTSERLTLLNTDNTLYQHSSPVVHHHHIQPHQTLQPEPGIHLSPRQPVESEVGVAWGHSRVYLLGRISCNGEKGDSKEWIEGEKENKAQSATGRVECDHRDMEESDKDGSLAKKSTDVVEQGSTSGKVKDTLDMKWSKIKNENKRMDGVCSEEHKVGADEIRCEGLNMSGDALGILQSFIQEVGLNPDEEAVHTLSAQLGLPKCIIRSFFNSQDQGQAEDYIQSPVHSHDDHQGFVDLSLADLTTKELEGLGKLEEPKEVEKQADRKETREFALKESDAATQTMSSVKEEQES</sequence>
<dbReference type="Gene3D" id="1.10.10.60">
    <property type="entry name" value="Homeodomain-like"/>
    <property type="match status" value="1"/>
</dbReference>
<dbReference type="InterPro" id="IPR032392">
    <property type="entry name" value="ULD"/>
</dbReference>
<feature type="region of interest" description="Disordered" evidence="9">
    <location>
        <begin position="607"/>
        <end position="651"/>
    </location>
</feature>
<feature type="region of interest" description="Disordered" evidence="9">
    <location>
        <begin position="776"/>
        <end position="819"/>
    </location>
</feature>
<dbReference type="InterPro" id="IPR038216">
    <property type="entry name" value="SATB_CUTL_sf"/>
</dbReference>
<dbReference type="CDD" id="cd11585">
    <property type="entry name" value="SATB1_N"/>
    <property type="match status" value="1"/>
</dbReference>
<evidence type="ECO:0000313" key="13">
    <source>
        <dbReference type="EMBL" id="SBS59082.1"/>
    </source>
</evidence>
<feature type="compositionally biased region" description="Basic and acidic residues" evidence="9">
    <location>
        <begin position="776"/>
        <end position="804"/>
    </location>
</feature>
<dbReference type="SUPFAM" id="SSF47413">
    <property type="entry name" value="lambda repressor-like DNA-binding domains"/>
    <property type="match status" value="2"/>
</dbReference>
<protein>
    <submittedName>
        <fullName evidence="13">SATB homeobox 1a</fullName>
    </submittedName>
</protein>
<dbReference type="FunFam" id="3.10.20.710:FF:000001">
    <property type="entry name" value="DNA-binding protein SATB"/>
    <property type="match status" value="1"/>
</dbReference>
<dbReference type="GO" id="GO:0000978">
    <property type="term" value="F:RNA polymerase II cis-regulatory region sequence-specific DNA binding"/>
    <property type="evidence" value="ECO:0007669"/>
    <property type="project" value="TreeGrafter"/>
</dbReference>
<dbReference type="PROSITE" id="PS51982">
    <property type="entry name" value="CMP"/>
    <property type="match status" value="1"/>
</dbReference>
<feature type="region of interest" description="Disordered" evidence="9">
    <location>
        <begin position="65"/>
        <end position="84"/>
    </location>
</feature>
<evidence type="ECO:0000259" key="11">
    <source>
        <dbReference type="PROSITE" id="PS51982"/>
    </source>
</evidence>
<dbReference type="Gene3D" id="1.10.260.40">
    <property type="entry name" value="lambda repressor-like DNA-binding domains"/>
    <property type="match status" value="2"/>
</dbReference>
<keyword evidence="3" id="KW-0832">Ubl conjugation</keyword>
<keyword evidence="6 13" id="KW-0371">Homeobox</keyword>
<dbReference type="InterPro" id="IPR010982">
    <property type="entry name" value="Lambda_DNA-bd_dom_sf"/>
</dbReference>
<dbReference type="PANTHER" id="PTHR15116:SF14">
    <property type="entry name" value="DNA-BINDING PROTEIN SATB1"/>
    <property type="match status" value="1"/>
</dbReference>
<evidence type="ECO:0000256" key="4">
    <source>
        <dbReference type="ARBA" id="ARBA00023015"/>
    </source>
</evidence>
<evidence type="ECO:0000256" key="9">
    <source>
        <dbReference type="SAM" id="MobiDB-lite"/>
    </source>
</evidence>
<dbReference type="Pfam" id="PF16534">
    <property type="entry name" value="ULD"/>
    <property type="match status" value="1"/>
</dbReference>
<comment type="subcellular location">
    <subcellularLocation>
        <location evidence="1">Nucleus</location>
    </subcellularLocation>
</comment>
<evidence type="ECO:0000256" key="6">
    <source>
        <dbReference type="ARBA" id="ARBA00023155"/>
    </source>
</evidence>
<dbReference type="InterPro" id="IPR032355">
    <property type="entry name" value="CUTL"/>
</dbReference>
<gene>
    <name evidence="13" type="primary">SATB1A</name>
</gene>
<keyword evidence="2" id="KW-0677">Repeat</keyword>
<dbReference type="InterPro" id="IPR038224">
    <property type="entry name" value="SATB_ULD_sf"/>
</dbReference>
<dbReference type="Pfam" id="PF02376">
    <property type="entry name" value="CUT"/>
    <property type="match status" value="1"/>
</dbReference>
<evidence type="ECO:0000256" key="2">
    <source>
        <dbReference type="ARBA" id="ARBA00022737"/>
    </source>
</evidence>
<dbReference type="Gene3D" id="1.10.260.70">
    <property type="entry name" value="SATB, CULT domain"/>
    <property type="match status" value="1"/>
</dbReference>
<evidence type="ECO:0000259" key="12">
    <source>
        <dbReference type="PROSITE" id="PS51983"/>
    </source>
</evidence>
<organism evidence="13">
    <name type="scientific">Nothobranchius furzeri</name>
    <name type="common">Turquoise killifish</name>
    <dbReference type="NCBI Taxonomy" id="105023"/>
    <lineage>
        <taxon>Eukaryota</taxon>
        <taxon>Metazoa</taxon>
        <taxon>Chordata</taxon>
        <taxon>Craniata</taxon>
        <taxon>Vertebrata</taxon>
        <taxon>Euteleostomi</taxon>
        <taxon>Actinopterygii</taxon>
        <taxon>Neopterygii</taxon>
        <taxon>Teleostei</taxon>
        <taxon>Neoteleostei</taxon>
        <taxon>Acanthomorphata</taxon>
        <taxon>Ovalentaria</taxon>
        <taxon>Atherinomorphae</taxon>
        <taxon>Cyprinodontiformes</taxon>
        <taxon>Nothobranchiidae</taxon>
        <taxon>Nothobranchius</taxon>
    </lineage>
</organism>
<dbReference type="InterPro" id="IPR039673">
    <property type="entry name" value="SATB1/SATB2"/>
</dbReference>
<feature type="compositionally biased region" description="Basic and acidic residues" evidence="9">
    <location>
        <begin position="621"/>
        <end position="643"/>
    </location>
</feature>
<proteinExistence type="predicted"/>
<reference evidence="13" key="2">
    <citation type="submission" date="2016-06" db="EMBL/GenBank/DDBJ databases">
        <title>The genome of a short-lived fish provides insights into sex chromosome evolution and the genetic control of aging.</title>
        <authorList>
            <person name="Reichwald K."/>
            <person name="Felder M."/>
            <person name="Petzold A."/>
            <person name="Koch P."/>
            <person name="Groth M."/>
            <person name="Platzer M."/>
        </authorList>
    </citation>
    <scope>NUCLEOTIDE SEQUENCE</scope>
    <source>
        <tissue evidence="13">Brain</tissue>
    </source>
</reference>
<dbReference type="Gene3D" id="3.10.20.710">
    <property type="entry name" value="SATB, ubiquitin-like oligomerisation domain"/>
    <property type="match status" value="1"/>
</dbReference>
<dbReference type="GO" id="GO:0005634">
    <property type="term" value="C:nucleus"/>
    <property type="evidence" value="ECO:0007669"/>
    <property type="project" value="UniProtKB-SubCell"/>
</dbReference>
<dbReference type="InterPro" id="IPR003350">
    <property type="entry name" value="CUT_dom"/>
</dbReference>
<feature type="domain" description="CMP" evidence="11">
    <location>
        <begin position="99"/>
        <end position="200"/>
    </location>
</feature>
<evidence type="ECO:0000256" key="8">
    <source>
        <dbReference type="ARBA" id="ARBA00023242"/>
    </source>
</evidence>
<keyword evidence="4" id="KW-0805">Transcription regulation</keyword>
<feature type="domain" description="CUT" evidence="10">
    <location>
        <begin position="437"/>
        <end position="524"/>
    </location>
</feature>
<evidence type="ECO:0000256" key="7">
    <source>
        <dbReference type="ARBA" id="ARBA00023163"/>
    </source>
</evidence>
<reference evidence="13" key="1">
    <citation type="submission" date="2016-05" db="EMBL/GenBank/DDBJ databases">
        <authorList>
            <person name="Lavstsen T."/>
            <person name="Jespersen J.S."/>
        </authorList>
    </citation>
    <scope>NUCLEOTIDE SEQUENCE</scope>
    <source>
        <tissue evidence="13">Brain</tissue>
    </source>
</reference>
<feature type="domain" description="CUTL" evidence="12">
    <location>
        <begin position="203"/>
        <end position="276"/>
    </location>
</feature>